<protein>
    <submittedName>
        <fullName evidence="1">Uncharacterized protein</fullName>
    </submittedName>
</protein>
<sequence length="32" mass="3400">VAADWPSLTGGPDRGPIRLDFASEWLDEADAA</sequence>
<reference evidence="1" key="1">
    <citation type="submission" date="2018-05" db="EMBL/GenBank/DDBJ databases">
        <authorList>
            <person name="Lanie J.A."/>
            <person name="Ng W.-L."/>
            <person name="Kazmierczak K.M."/>
            <person name="Andrzejewski T.M."/>
            <person name="Davidsen T.M."/>
            <person name="Wayne K.J."/>
            <person name="Tettelin H."/>
            <person name="Glass J.I."/>
            <person name="Rusch D."/>
            <person name="Podicherti R."/>
            <person name="Tsui H.-C.T."/>
            <person name="Winkler M.E."/>
        </authorList>
    </citation>
    <scope>NUCLEOTIDE SEQUENCE</scope>
</reference>
<dbReference type="AlphaFoldDB" id="A0A381PII3"/>
<dbReference type="EMBL" id="UINC01000993">
    <property type="protein sequence ID" value="SUZ66750.1"/>
    <property type="molecule type" value="Genomic_DNA"/>
</dbReference>
<evidence type="ECO:0000313" key="1">
    <source>
        <dbReference type="EMBL" id="SUZ66750.1"/>
    </source>
</evidence>
<feature type="non-terminal residue" evidence="1">
    <location>
        <position position="1"/>
    </location>
</feature>
<organism evidence="1">
    <name type="scientific">marine metagenome</name>
    <dbReference type="NCBI Taxonomy" id="408172"/>
    <lineage>
        <taxon>unclassified sequences</taxon>
        <taxon>metagenomes</taxon>
        <taxon>ecological metagenomes</taxon>
    </lineage>
</organism>
<gene>
    <name evidence="1" type="ORF">METZ01_LOCUS19604</name>
</gene>
<name>A0A381PII3_9ZZZZ</name>
<accession>A0A381PII3</accession>
<proteinExistence type="predicted"/>